<feature type="domain" description="A-factor biosynthesis hotdog" evidence="1">
    <location>
        <begin position="199"/>
        <end position="312"/>
    </location>
</feature>
<dbReference type="EMBL" id="VXLC01000015">
    <property type="protein sequence ID" value="KAA8885634.1"/>
    <property type="molecule type" value="Genomic_DNA"/>
</dbReference>
<evidence type="ECO:0000313" key="3">
    <source>
        <dbReference type="Proteomes" id="UP000323876"/>
    </source>
</evidence>
<dbReference type="InterPro" id="IPR005509">
    <property type="entry name" value="AfsA_hotdog_dom"/>
</dbReference>
<dbReference type="AlphaFoldDB" id="A0A5N0EBT6"/>
<evidence type="ECO:0000313" key="2">
    <source>
        <dbReference type="EMBL" id="KAA8885634.1"/>
    </source>
</evidence>
<sequence>MTKNLLETGPPRRDGLTFDQTVPRTLAHRRALGEVYVADTVQAGPAEFLAAIQLPRAHSLWFDRTVDYHDPLSTIEAIRQAMLVVGQRYGQVPADNPLSLQRMAFSVEDLSAFRDDRRSPLEGIVRIHSDQGRPGDYFVDTAFEATLTIDSALALTVRGSGIVFTRDAYDGMRLVQRAERATGVTGAGPVVTLVEPVRVGRRDHRNVVLATVSHDDGVVLVVDQSHPSFFDHPYDHVPGPLLLEAFRQAAILASGSPDTPVVTAAEIEFAGFAELDAIVECTTETDAESALGGTEVVVGFHQFGKQVAHGRIELSPYPAGSYR</sequence>
<comment type="caution">
    <text evidence="2">The sequence shown here is derived from an EMBL/GenBank/DDBJ whole genome shotgun (WGS) entry which is preliminary data.</text>
</comment>
<evidence type="ECO:0000259" key="1">
    <source>
        <dbReference type="Pfam" id="PF03756"/>
    </source>
</evidence>
<dbReference type="OrthoDB" id="7838374at2"/>
<feature type="domain" description="A-factor biosynthesis hotdog" evidence="1">
    <location>
        <begin position="28"/>
        <end position="127"/>
    </location>
</feature>
<dbReference type="Proteomes" id="UP000323876">
    <property type="component" value="Unassembled WGS sequence"/>
</dbReference>
<gene>
    <name evidence="2" type="ORF">F3087_28805</name>
</gene>
<accession>A0A5N0EBT6</accession>
<dbReference type="Pfam" id="PF03756">
    <property type="entry name" value="AfsA"/>
    <property type="match status" value="2"/>
</dbReference>
<protein>
    <recommendedName>
        <fullName evidence="1">A-factor biosynthesis hotdog domain-containing protein</fullName>
    </recommendedName>
</protein>
<dbReference type="RefSeq" id="WP_150405192.1">
    <property type="nucleotide sequence ID" value="NZ_VXLC01000015.1"/>
</dbReference>
<proteinExistence type="predicted"/>
<keyword evidence="3" id="KW-1185">Reference proteome</keyword>
<organism evidence="2 3">
    <name type="scientific">Nocardia colli</name>
    <dbReference type="NCBI Taxonomy" id="2545717"/>
    <lineage>
        <taxon>Bacteria</taxon>
        <taxon>Bacillati</taxon>
        <taxon>Actinomycetota</taxon>
        <taxon>Actinomycetes</taxon>
        <taxon>Mycobacteriales</taxon>
        <taxon>Nocardiaceae</taxon>
        <taxon>Nocardia</taxon>
    </lineage>
</organism>
<name>A0A5N0EBT6_9NOCA</name>
<reference evidence="2 3" key="1">
    <citation type="submission" date="2019-09" db="EMBL/GenBank/DDBJ databases">
        <authorList>
            <person name="Wang X."/>
        </authorList>
    </citation>
    <scope>NUCLEOTIDE SEQUENCE [LARGE SCALE GENOMIC DNA]</scope>
    <source>
        <strain evidence="2 3">CICC 11023</strain>
    </source>
</reference>